<dbReference type="Gene3D" id="2.60.40.2310">
    <property type="match status" value="1"/>
</dbReference>
<dbReference type="Proteomes" id="UP000467841">
    <property type="component" value="Unassembled WGS sequence"/>
</dbReference>
<gene>
    <name evidence="2" type="ORF">MERR_LOCUS17974</name>
    <name evidence="3" type="ORF">MERR_LOCUS37664</name>
</gene>
<dbReference type="AlphaFoldDB" id="A0A6D2IVX5"/>
<dbReference type="Pfam" id="PF17766">
    <property type="entry name" value="fn3_6"/>
    <property type="match status" value="1"/>
</dbReference>
<sequence length="115" mass="13128">MQVPWIQMQQKSLSFSGKNFECSSHKTSLYNLNYPFINPSTYTFRVSNPEGVSVAVKPTSLKFTKVAEKKTLKGNARMAKSYVFGDLVWSDKKDRVRSPIVVKLCLWFDLLKGTN</sequence>
<accession>A0A6D2IVX5</accession>
<evidence type="ECO:0000259" key="1">
    <source>
        <dbReference type="Pfam" id="PF17766"/>
    </source>
</evidence>
<protein>
    <recommendedName>
        <fullName evidence="1">Subtilisin-like protease fibronectin type-III domain-containing protein</fullName>
    </recommendedName>
</protein>
<dbReference type="EMBL" id="CACVBM020001450">
    <property type="protein sequence ID" value="CAA7050429.1"/>
    <property type="molecule type" value="Genomic_DNA"/>
</dbReference>
<dbReference type="EMBL" id="CACVBM020001097">
    <property type="protein sequence ID" value="CAA7030739.1"/>
    <property type="molecule type" value="Genomic_DNA"/>
</dbReference>
<reference evidence="2 4" key="1">
    <citation type="submission" date="2020-01" db="EMBL/GenBank/DDBJ databases">
        <authorList>
            <person name="Mishra B."/>
        </authorList>
    </citation>
    <scope>NUCLEOTIDE SEQUENCE [LARGE SCALE GENOMIC DNA]</scope>
</reference>
<evidence type="ECO:0000313" key="4">
    <source>
        <dbReference type="Proteomes" id="UP000467841"/>
    </source>
</evidence>
<dbReference type="InterPro" id="IPR041469">
    <property type="entry name" value="Subtilisin-like_FN3"/>
</dbReference>
<dbReference type="OrthoDB" id="206201at2759"/>
<organism evidence="2 4">
    <name type="scientific">Microthlaspi erraticum</name>
    <dbReference type="NCBI Taxonomy" id="1685480"/>
    <lineage>
        <taxon>Eukaryota</taxon>
        <taxon>Viridiplantae</taxon>
        <taxon>Streptophyta</taxon>
        <taxon>Embryophyta</taxon>
        <taxon>Tracheophyta</taxon>
        <taxon>Spermatophyta</taxon>
        <taxon>Magnoliopsida</taxon>
        <taxon>eudicotyledons</taxon>
        <taxon>Gunneridae</taxon>
        <taxon>Pentapetalae</taxon>
        <taxon>rosids</taxon>
        <taxon>malvids</taxon>
        <taxon>Brassicales</taxon>
        <taxon>Brassicaceae</taxon>
        <taxon>Coluteocarpeae</taxon>
        <taxon>Microthlaspi</taxon>
    </lineage>
</organism>
<evidence type="ECO:0000313" key="2">
    <source>
        <dbReference type="EMBL" id="CAA7030739.1"/>
    </source>
</evidence>
<evidence type="ECO:0000313" key="3">
    <source>
        <dbReference type="EMBL" id="CAA7050429.1"/>
    </source>
</evidence>
<keyword evidence="4" id="KW-1185">Reference proteome</keyword>
<feature type="domain" description="Subtilisin-like protease fibronectin type-III" evidence="1">
    <location>
        <begin position="39"/>
        <end position="102"/>
    </location>
</feature>
<name>A0A6D2IVX5_9BRAS</name>
<proteinExistence type="predicted"/>